<dbReference type="Pfam" id="PF07724">
    <property type="entry name" value="AAA_2"/>
    <property type="match status" value="1"/>
</dbReference>
<dbReference type="InterPro" id="IPR003593">
    <property type="entry name" value="AAA+_ATPase"/>
</dbReference>
<sequence length="625" mass="68311">MLNHNYIGTEHILLGLIHEGEGVAAKALESLGISLDAVREQVQDIIGQGQQQPTGHIPFTPRAKKVLELSLREALQLGHNYIGTEHILLGLIREGEGVAAQVLVKLGADLNKVRQQVIQLLSGAPGRETAAVGAQANDGPASAQGGSQVLDQFGRNLTQAARDGKLDPVIGREKEAERVMQILSRRSKNNPVLIGEPGVGKTAVVEGLAQAIVKGDVPETLKDKQLYSLDLGSLIAGSRYRGDFEERLKKVTKEIRTRGDIIVFIDEIHTLVGAGAAEGAIDAASILKPLLARGELQTIGATTLDEYRKYFEKDAALERRFQPVQVHEPTLPHAINILKGLRDRYEAHHKVQITDGALVAAANLADRYVSDRFLPDKAIDLIDEAGARLRLSILSSPPELREFDERIAKVREDKETASEEQDFEKAASLRDQEKELLGERLRLEKQWRAGDVSGPAVVDEGLIAEVLAQATGIPVFKLTEEESSRLVFMERALHQRVIGQEEAIAALSRTIRRQRAGLKDPKRPSGSFIFAGPTGVGKTELAKALAEFLFDDEAALISLDMSEFGEKHTVSRLFGAPPGFVGFEEGGQLTEKVRRKPFSVVLFDEIEKAHPDIFNSLLQILEEGA</sequence>
<dbReference type="Pfam" id="PF02861">
    <property type="entry name" value="Clp_N"/>
    <property type="match status" value="1"/>
</dbReference>
<dbReference type="PROSITE" id="PS50151">
    <property type="entry name" value="UVR"/>
    <property type="match status" value="1"/>
</dbReference>
<feature type="domain" description="UVR" evidence="7">
    <location>
        <begin position="404"/>
        <end position="439"/>
    </location>
</feature>
<dbReference type="CDD" id="cd19499">
    <property type="entry name" value="RecA-like_ClpB_Hsp104-like"/>
    <property type="match status" value="1"/>
</dbReference>
<dbReference type="InterPro" id="IPR001270">
    <property type="entry name" value="ClpA/B"/>
</dbReference>
<keyword evidence="2" id="KW-0547">Nucleotide-binding</keyword>
<evidence type="ECO:0000259" key="7">
    <source>
        <dbReference type="PROSITE" id="PS50151"/>
    </source>
</evidence>
<dbReference type="SUPFAM" id="SSF81923">
    <property type="entry name" value="Double Clp-N motif"/>
    <property type="match status" value="1"/>
</dbReference>
<dbReference type="InterPro" id="IPR018368">
    <property type="entry name" value="ClpA/B_CS1"/>
</dbReference>
<dbReference type="Gene3D" id="4.10.860.10">
    <property type="entry name" value="UVR domain"/>
    <property type="match status" value="1"/>
</dbReference>
<evidence type="ECO:0000259" key="8">
    <source>
        <dbReference type="PROSITE" id="PS51903"/>
    </source>
</evidence>
<dbReference type="InterPro" id="IPR003959">
    <property type="entry name" value="ATPase_AAA_core"/>
</dbReference>
<dbReference type="Gene3D" id="1.10.8.60">
    <property type="match status" value="1"/>
</dbReference>
<feature type="domain" description="Clp R" evidence="8">
    <location>
        <begin position="1"/>
        <end position="123"/>
    </location>
</feature>
<dbReference type="Gene3D" id="3.40.50.300">
    <property type="entry name" value="P-loop containing nucleotide triphosphate hydrolases"/>
    <property type="match status" value="2"/>
</dbReference>
<reference evidence="10" key="1">
    <citation type="journal article" date="2019" name="Int. J. Syst. Evol. Microbiol.">
        <title>The Global Catalogue of Microorganisms (GCM) 10K type strain sequencing project: providing services to taxonomists for standard genome sequencing and annotation.</title>
        <authorList>
            <consortium name="The Broad Institute Genomics Platform"/>
            <consortium name="The Broad Institute Genome Sequencing Center for Infectious Disease"/>
            <person name="Wu L."/>
            <person name="Ma J."/>
        </authorList>
    </citation>
    <scope>NUCLEOTIDE SEQUENCE [LARGE SCALE GENOMIC DNA]</scope>
    <source>
        <strain evidence="10">NBRC 106310</strain>
    </source>
</reference>
<dbReference type="SMART" id="SM00382">
    <property type="entry name" value="AAA"/>
    <property type="match status" value="2"/>
</dbReference>
<keyword evidence="6" id="KW-0175">Coiled coil</keyword>
<feature type="coiled-coil region" evidence="6">
    <location>
        <begin position="400"/>
        <end position="446"/>
    </location>
</feature>
<keyword evidence="3" id="KW-0067">ATP-binding</keyword>
<evidence type="ECO:0000256" key="4">
    <source>
        <dbReference type="ARBA" id="ARBA00023186"/>
    </source>
</evidence>
<dbReference type="Pfam" id="PF17871">
    <property type="entry name" value="AAA_lid_9"/>
    <property type="match status" value="1"/>
</dbReference>
<dbReference type="InterPro" id="IPR001943">
    <property type="entry name" value="UVR_dom"/>
</dbReference>
<dbReference type="PANTHER" id="PTHR11638:SF18">
    <property type="entry name" value="HEAT SHOCK PROTEIN 104"/>
    <property type="match status" value="1"/>
</dbReference>
<organism evidence="9 10">
    <name type="scientific">Microbacterium suwonense</name>
    <dbReference type="NCBI Taxonomy" id="683047"/>
    <lineage>
        <taxon>Bacteria</taxon>
        <taxon>Bacillati</taxon>
        <taxon>Actinomycetota</taxon>
        <taxon>Actinomycetes</taxon>
        <taxon>Micrococcales</taxon>
        <taxon>Microbacteriaceae</taxon>
        <taxon>Microbacterium</taxon>
    </lineage>
</organism>
<keyword evidence="4" id="KW-0143">Chaperone</keyword>
<name>A0ABN6X8T6_9MICO</name>
<dbReference type="EMBL" id="AP027728">
    <property type="protein sequence ID" value="BDZ40473.1"/>
    <property type="molecule type" value="Genomic_DNA"/>
</dbReference>
<evidence type="ECO:0008006" key="11">
    <source>
        <dbReference type="Google" id="ProtNLM"/>
    </source>
</evidence>
<dbReference type="InterPro" id="IPR041546">
    <property type="entry name" value="ClpA/ClpB_AAA_lid"/>
</dbReference>
<dbReference type="InterPro" id="IPR004176">
    <property type="entry name" value="Clp_R_N"/>
</dbReference>
<evidence type="ECO:0000256" key="5">
    <source>
        <dbReference type="PROSITE-ProRule" id="PRU01251"/>
    </source>
</evidence>
<proteinExistence type="predicted"/>
<evidence type="ECO:0000256" key="2">
    <source>
        <dbReference type="ARBA" id="ARBA00022741"/>
    </source>
</evidence>
<evidence type="ECO:0000256" key="6">
    <source>
        <dbReference type="SAM" id="Coils"/>
    </source>
</evidence>
<evidence type="ECO:0000313" key="10">
    <source>
        <dbReference type="Proteomes" id="UP001321543"/>
    </source>
</evidence>
<dbReference type="InterPro" id="IPR050130">
    <property type="entry name" value="ClpA_ClpB"/>
</dbReference>
<dbReference type="PROSITE" id="PS00870">
    <property type="entry name" value="CLPAB_1"/>
    <property type="match status" value="1"/>
</dbReference>
<dbReference type="PRINTS" id="PR00300">
    <property type="entry name" value="CLPPROTEASEA"/>
</dbReference>
<keyword evidence="1 5" id="KW-0677">Repeat</keyword>
<dbReference type="Proteomes" id="UP001321543">
    <property type="component" value="Chromosome"/>
</dbReference>
<dbReference type="SUPFAM" id="SSF52540">
    <property type="entry name" value="P-loop containing nucleoside triphosphate hydrolases"/>
    <property type="match status" value="2"/>
</dbReference>
<dbReference type="InterPro" id="IPR027417">
    <property type="entry name" value="P-loop_NTPase"/>
</dbReference>
<evidence type="ECO:0000256" key="1">
    <source>
        <dbReference type="ARBA" id="ARBA00022737"/>
    </source>
</evidence>
<accession>A0ABN6X8T6</accession>
<dbReference type="CDD" id="cd00009">
    <property type="entry name" value="AAA"/>
    <property type="match status" value="1"/>
</dbReference>
<dbReference type="Gene3D" id="1.10.1780.10">
    <property type="entry name" value="Clp, N-terminal domain"/>
    <property type="match status" value="1"/>
</dbReference>
<protein>
    <recommendedName>
        <fullName evidence="11">NDP-hexose 4-ketoreductase</fullName>
    </recommendedName>
</protein>
<evidence type="ECO:0000313" key="9">
    <source>
        <dbReference type="EMBL" id="BDZ40473.1"/>
    </source>
</evidence>
<dbReference type="InterPro" id="IPR036628">
    <property type="entry name" value="Clp_N_dom_sf"/>
</dbReference>
<keyword evidence="10" id="KW-1185">Reference proteome</keyword>
<evidence type="ECO:0000256" key="3">
    <source>
        <dbReference type="ARBA" id="ARBA00022840"/>
    </source>
</evidence>
<dbReference type="PROSITE" id="PS51903">
    <property type="entry name" value="CLP_R"/>
    <property type="match status" value="1"/>
</dbReference>
<dbReference type="PANTHER" id="PTHR11638">
    <property type="entry name" value="ATP-DEPENDENT CLP PROTEASE"/>
    <property type="match status" value="1"/>
</dbReference>
<gene>
    <name evidence="9" type="ORF">GCM10025863_30870</name>
</gene>
<dbReference type="Pfam" id="PF00004">
    <property type="entry name" value="AAA"/>
    <property type="match status" value="1"/>
</dbReference>